<reference evidence="2 3" key="1">
    <citation type="submission" date="2016-10" db="EMBL/GenBank/DDBJ databases">
        <authorList>
            <person name="de Groot N.N."/>
        </authorList>
    </citation>
    <scope>NUCLEOTIDE SEQUENCE [LARGE SCALE GENOMIC DNA]</scope>
    <source>
        <strain evidence="2 3">S137</strain>
    </source>
</reference>
<dbReference type="Gene3D" id="1.10.30.50">
    <property type="match status" value="1"/>
</dbReference>
<keyword evidence="2" id="KW-0378">Hydrolase</keyword>
<dbReference type="InterPro" id="IPR003615">
    <property type="entry name" value="HNH_nuc"/>
</dbReference>
<gene>
    <name evidence="2" type="ORF">SAMN05216366_1296</name>
</gene>
<organism evidence="2 3">
    <name type="scientific">Selenomonas ruminantium</name>
    <dbReference type="NCBI Taxonomy" id="971"/>
    <lineage>
        <taxon>Bacteria</taxon>
        <taxon>Bacillati</taxon>
        <taxon>Bacillota</taxon>
        <taxon>Negativicutes</taxon>
        <taxon>Selenomonadales</taxon>
        <taxon>Selenomonadaceae</taxon>
        <taxon>Selenomonas</taxon>
    </lineage>
</organism>
<accession>A0A1H0U6A2</accession>
<feature type="domain" description="HNH nuclease" evidence="1">
    <location>
        <begin position="91"/>
        <end position="143"/>
    </location>
</feature>
<name>A0A1H0U6A2_SELRU</name>
<dbReference type="Proteomes" id="UP000182412">
    <property type="component" value="Unassembled WGS sequence"/>
</dbReference>
<dbReference type="SMART" id="SM00507">
    <property type="entry name" value="HNHc"/>
    <property type="match status" value="1"/>
</dbReference>
<dbReference type="GO" id="GO:0004519">
    <property type="term" value="F:endonuclease activity"/>
    <property type="evidence" value="ECO:0007669"/>
    <property type="project" value="UniProtKB-KW"/>
</dbReference>
<dbReference type="InterPro" id="IPR029471">
    <property type="entry name" value="HNH_5"/>
</dbReference>
<evidence type="ECO:0000259" key="1">
    <source>
        <dbReference type="SMART" id="SM00507"/>
    </source>
</evidence>
<dbReference type="AlphaFoldDB" id="A0A1H0U6A2"/>
<dbReference type="Pfam" id="PF14279">
    <property type="entry name" value="HNH_5"/>
    <property type="match status" value="1"/>
</dbReference>
<evidence type="ECO:0000313" key="3">
    <source>
        <dbReference type="Proteomes" id="UP000182412"/>
    </source>
</evidence>
<dbReference type="EMBL" id="FNJQ01000029">
    <property type="protein sequence ID" value="SDP61515.1"/>
    <property type="molecule type" value="Genomic_DNA"/>
</dbReference>
<proteinExistence type="predicted"/>
<dbReference type="RefSeq" id="WP_074573067.1">
    <property type="nucleotide sequence ID" value="NZ_FNJQ01000029.1"/>
</dbReference>
<dbReference type="CDD" id="cd00085">
    <property type="entry name" value="HNHc"/>
    <property type="match status" value="1"/>
</dbReference>
<keyword evidence="2" id="KW-0255">Endonuclease</keyword>
<keyword evidence="2" id="KW-0540">Nuclease</keyword>
<sequence length="160" mass="18752">MINDIEALDSAVAEAFLLGKFKIFCNRNATPESKNRLRRIFDKSNDIGQTIENIFRIELNTTLSEVQIKRMILLVKAHLNKKSYRRPISKEYRHFLLEQQFHRCKLCTNIIDESAHADHIVPFKYVGDELENNLQLLCGPCNEAKNENIDYQIRKFLDLI</sequence>
<evidence type="ECO:0000313" key="2">
    <source>
        <dbReference type="EMBL" id="SDP61515.1"/>
    </source>
</evidence>
<protein>
    <submittedName>
        <fullName evidence="2">HNH endonuclease</fullName>
    </submittedName>
</protein>